<dbReference type="PATRIC" id="fig|29343.3.peg.25"/>
<feature type="coiled-coil region" evidence="1">
    <location>
        <begin position="350"/>
        <end position="418"/>
    </location>
</feature>
<dbReference type="InterPro" id="IPR046866">
    <property type="entry name" value="FapA_N"/>
</dbReference>
<dbReference type="Pfam" id="PF03961">
    <property type="entry name" value="FapA"/>
    <property type="match status" value="1"/>
</dbReference>
<dbReference type="InterPro" id="IPR005646">
    <property type="entry name" value="FapA"/>
</dbReference>
<feature type="domain" description="Flagellar Assembly Protein A N-terminal region" evidence="2">
    <location>
        <begin position="18"/>
        <end position="189"/>
    </location>
</feature>
<dbReference type="HOGENOM" id="CLU_026157_1_0_9"/>
<accession>A0A078KL19</accession>
<dbReference type="STRING" id="29343.CCDG5_0022"/>
<dbReference type="EMBL" id="LM995447">
    <property type="protein sequence ID" value="CDZ23173.1"/>
    <property type="molecule type" value="Genomic_DNA"/>
</dbReference>
<protein>
    <recommendedName>
        <fullName evidence="2">Flagellar Assembly Protein A N-terminal region domain-containing protein</fullName>
    </recommendedName>
</protein>
<dbReference type="PANTHER" id="PTHR38032">
    <property type="entry name" value="POLYMERASE-RELATED"/>
    <property type="match status" value="1"/>
</dbReference>
<keyword evidence="4" id="KW-1185">Reference proteome</keyword>
<dbReference type="AlphaFoldDB" id="A0A078KL19"/>
<evidence type="ECO:0000259" key="2">
    <source>
        <dbReference type="Pfam" id="PF20250"/>
    </source>
</evidence>
<dbReference type="Proteomes" id="UP000032431">
    <property type="component" value="Chromosome I"/>
</dbReference>
<evidence type="ECO:0000313" key="4">
    <source>
        <dbReference type="Proteomes" id="UP000032431"/>
    </source>
</evidence>
<sequence length="472" mass="50388">MFGQLNIKNGPSPVPASVKVVVSPDLMQARLTIEPPKYGGQDVSSQMIDDALREAKVTYGIDVPLLQKIKAHPEYSREYVIARGTEPKRGKDGSIKYLFEINKDSHPKVREDGTVDYRDLGLVVNVKYGQVLAEITLPTKGVDGMSVTGKVLPAAPGKAIPSPVGRNTALSEDGTKLFSTIDGHVSMNGNRINVVDTFIVSGNVDTSTGNIKSVCNVSVIGNVTEGFSIEAAGNVEIGGNVEGGSIKAGGNVTISRGVVGMSRSKIECKGDLKSTFLENCEINAGGSVKTQSIMNCNIKCGGRLEVTGRGKIMGGRFVVGENVIANQIGSPSNIHTELILGADPSVMTRYSALHTEIEQLKSQIEKLKQIIDLLNKYKQAGKLPSSKEQMLRSSQVSLEASTEKLNALTEEYKTLGAQIENSGNGKVICHDTLYRGVKLTIGFASMKAENDIVSSSFSLVDGKIVVTPTLPY</sequence>
<dbReference type="OrthoDB" id="9760122at2"/>
<reference evidence="4" key="1">
    <citation type="submission" date="2014-07" db="EMBL/GenBank/DDBJ databases">
        <authorList>
            <person name="Wibberg D."/>
        </authorList>
    </citation>
    <scope>NUCLEOTIDE SEQUENCE [LARGE SCALE GENOMIC DNA]</scope>
    <source>
        <strain evidence="4">DG5</strain>
    </source>
</reference>
<gene>
    <name evidence="3" type="ORF">CCDG5_0022</name>
</gene>
<dbReference type="Pfam" id="PF20250">
    <property type="entry name" value="FapA_N"/>
    <property type="match status" value="1"/>
</dbReference>
<dbReference type="KEGG" id="ccel:CCDG5_0022"/>
<dbReference type="PANTHER" id="PTHR38032:SF1">
    <property type="entry name" value="RNA-BINDING PROTEIN KHPB N-TERMINAL DOMAIN-CONTAINING PROTEIN"/>
    <property type="match status" value="1"/>
</dbReference>
<evidence type="ECO:0000256" key="1">
    <source>
        <dbReference type="SAM" id="Coils"/>
    </source>
</evidence>
<keyword evidence="1" id="KW-0175">Coiled coil</keyword>
<proteinExistence type="predicted"/>
<dbReference type="InterPro" id="IPR046865">
    <property type="entry name" value="FapA_b_solenoid"/>
</dbReference>
<name>A0A078KL19_9FIRM</name>
<organism evidence="3 4">
    <name type="scientific">[Clostridium] cellulosi</name>
    <dbReference type="NCBI Taxonomy" id="29343"/>
    <lineage>
        <taxon>Bacteria</taxon>
        <taxon>Bacillati</taxon>
        <taxon>Bacillota</taxon>
        <taxon>Clostridia</taxon>
        <taxon>Eubacteriales</taxon>
        <taxon>Oscillospiraceae</taxon>
        <taxon>Oscillospiraceae incertae sedis</taxon>
    </lineage>
</organism>
<evidence type="ECO:0000313" key="3">
    <source>
        <dbReference type="EMBL" id="CDZ23173.1"/>
    </source>
</evidence>